<accession>A0AAT9FMR0</accession>
<dbReference type="Pfam" id="PF17963">
    <property type="entry name" value="Big_9"/>
    <property type="match status" value="1"/>
</dbReference>
<gene>
    <name evidence="2" type="ORF">NT6N_22420</name>
</gene>
<dbReference type="SMART" id="SM00710">
    <property type="entry name" value="PbH1"/>
    <property type="match status" value="8"/>
</dbReference>
<dbReference type="InterPro" id="IPR006626">
    <property type="entry name" value="PbH1"/>
</dbReference>
<proteinExistence type="predicted"/>
<evidence type="ECO:0000256" key="1">
    <source>
        <dbReference type="SAM" id="SignalP"/>
    </source>
</evidence>
<name>A0AAT9FMR0_9BACT</name>
<sequence length="1121" mass="113795">MQSYSLAVALLLSLSSCLFAASSVYVDEPGDFLPVNPTNGMTVTWKPGTPDAVGNLVFGTNAFTSVQSAIDGVNSGGRVSIAAGTYDEGVEITISDSVTLSGDGPGVSILTGASNGNSIDDPGEHPVLQITAAEDGGIGVTLQNMSIVDGKRRQFAAGADGVNSLGADLIIRNCHFSGHLTEAIRLEAYVVLALDADKGPLTRIVDSVFTGNGIGVLNGFGHVGVIRSTISRSSNGIINRGRLNLISSGISECRGSGIYGVTASSTLVYYSTIRDSAEGLTFVQADAMVYSSTISGNDRGIFHLGGQSFALLSSTVTGNDDYLFLSVPDVLIANSIIAGNSVLDPPPILNADIRDTGTIRFEGVNFIGDQKNLKAFRPGIDLSFNSTGIELAELLEPALADNGGPTGTHALVAGSPAINAGDADFDEFNLPYNYLGPGTTLFNPFIADIQLSFSGAEQRGSSFSRPYDGGLDIGAIEANYPILVSGKSCSGSEKSVDIIFNQEVTIADLTQVSLVNTATGSTIASTATLSGTILTITSPAAFTAGNDFSVLIAGSAVTNDFGNSFGVTNRSTLMFPASSNVYVDQAIDFYPPSPAPGDTVIWNFGAPNEVTGLTFGVDAFASVQAGVDAICLNGTVFLAAGIYAEGEQIEITHPVTLQGESPASTIITGGHTHRVFKVSGAGNIVTMDRLTIRDGLVDGEGLPGGGAGIQNNDANLTVTHTMISGNQVTAGGGGGISNIGGVVTVSHSTFADNTATLGGGAIVNASLETGQSPELTVTNSTFSGNAANFLPPTGSFNFNGGGAIYNVDISGGGAAVATVANSTFCENSVLNGEGGGIANIGGTLTVTNSIALGNTSSNASGAQDIASLGSFTNESNLIGLPSGLTMLDVLSPLADFGGLTLTRALSPGSPAIGAGDNSFIPAGVTTDQRGAPRLIGGLDIGAYELTTALIAAANSAQFSHNLTTKILITDLLASITGGMGLPLTLQSTSATAAAGSSIRVTDRFIIYTPAPGQTIGDSFTFIASDGFQTVQGTVQITPEGNGNGGTVNISEIKVEGDSAAIIVAGIPGIVYQLQSSSDMSVWISMGAAVTCPSGGIMTFNDPGPLPETRFYRAVDPANSAP</sequence>
<dbReference type="InterPro" id="IPR059226">
    <property type="entry name" value="Choice_anch_Q_dom"/>
</dbReference>
<feature type="signal peptide" evidence="1">
    <location>
        <begin position="1"/>
        <end position="20"/>
    </location>
</feature>
<protein>
    <recommendedName>
        <fullName evidence="3">SbsA Ig-like domain-containing protein</fullName>
    </recommendedName>
</protein>
<dbReference type="NCBIfam" id="NF041518">
    <property type="entry name" value="choice_anch_Q"/>
    <property type="match status" value="2"/>
</dbReference>
<reference evidence="2" key="1">
    <citation type="submission" date="2024-07" db="EMBL/GenBank/DDBJ databases">
        <title>Complete genome sequence of Verrucomicrobiaceae bacterium NT6N.</title>
        <authorList>
            <person name="Huang C."/>
            <person name="Takami H."/>
            <person name="Hamasaki K."/>
        </authorList>
    </citation>
    <scope>NUCLEOTIDE SEQUENCE</scope>
    <source>
        <strain evidence="2">NT6N</strain>
    </source>
</reference>
<dbReference type="AlphaFoldDB" id="A0AAT9FMR0"/>
<evidence type="ECO:0008006" key="3">
    <source>
        <dbReference type="Google" id="ProtNLM"/>
    </source>
</evidence>
<dbReference type="Gene3D" id="2.160.20.10">
    <property type="entry name" value="Single-stranded right-handed beta-helix, Pectin lyase-like"/>
    <property type="match status" value="2"/>
</dbReference>
<dbReference type="InterPro" id="IPR012334">
    <property type="entry name" value="Pectin_lyas_fold"/>
</dbReference>
<feature type="chain" id="PRO_5043703415" description="SbsA Ig-like domain-containing protein" evidence="1">
    <location>
        <begin position="21"/>
        <end position="1121"/>
    </location>
</feature>
<keyword evidence="1" id="KW-0732">Signal</keyword>
<dbReference type="KEGG" id="osu:NT6N_22420"/>
<dbReference type="InterPro" id="IPR011050">
    <property type="entry name" value="Pectin_lyase_fold/virulence"/>
</dbReference>
<dbReference type="SUPFAM" id="SSF51126">
    <property type="entry name" value="Pectin lyase-like"/>
    <property type="match status" value="2"/>
</dbReference>
<organism evidence="2">
    <name type="scientific">Oceaniferula spumae</name>
    <dbReference type="NCBI Taxonomy" id="2979115"/>
    <lineage>
        <taxon>Bacteria</taxon>
        <taxon>Pseudomonadati</taxon>
        <taxon>Verrucomicrobiota</taxon>
        <taxon>Verrucomicrobiia</taxon>
        <taxon>Verrucomicrobiales</taxon>
        <taxon>Verrucomicrobiaceae</taxon>
        <taxon>Oceaniferula</taxon>
    </lineage>
</organism>
<dbReference type="EMBL" id="AP026866">
    <property type="protein sequence ID" value="BDS07202.1"/>
    <property type="molecule type" value="Genomic_DNA"/>
</dbReference>
<evidence type="ECO:0000313" key="2">
    <source>
        <dbReference type="EMBL" id="BDS07202.1"/>
    </source>
</evidence>